<name>A0A5M6DMQ0_9BACT</name>
<dbReference type="InterPro" id="IPR006076">
    <property type="entry name" value="FAD-dep_OxRdtase"/>
</dbReference>
<gene>
    <name evidence="3" type="ORF">F0145_08825</name>
</gene>
<evidence type="ECO:0000313" key="4">
    <source>
        <dbReference type="Proteomes" id="UP000323426"/>
    </source>
</evidence>
<organism evidence="3 4">
    <name type="scientific">Adhaeribacter rhizoryzae</name>
    <dbReference type="NCBI Taxonomy" id="2607907"/>
    <lineage>
        <taxon>Bacteria</taxon>
        <taxon>Pseudomonadati</taxon>
        <taxon>Bacteroidota</taxon>
        <taxon>Cytophagia</taxon>
        <taxon>Cytophagales</taxon>
        <taxon>Hymenobacteraceae</taxon>
        <taxon>Adhaeribacter</taxon>
    </lineage>
</organism>
<reference evidence="3 4" key="1">
    <citation type="submission" date="2019-09" db="EMBL/GenBank/DDBJ databases">
        <title>Genome sequence and assembly of Adhaeribacter sp.</title>
        <authorList>
            <person name="Chhetri G."/>
        </authorList>
    </citation>
    <scope>NUCLEOTIDE SEQUENCE [LARGE SCALE GENOMIC DNA]</scope>
    <source>
        <strain evidence="3 4">DK36</strain>
    </source>
</reference>
<dbReference type="RefSeq" id="WP_150088008.1">
    <property type="nucleotide sequence ID" value="NZ_VWSF01000005.1"/>
</dbReference>
<dbReference type="EMBL" id="VWSF01000005">
    <property type="protein sequence ID" value="KAA5547420.1"/>
    <property type="molecule type" value="Genomic_DNA"/>
</dbReference>
<dbReference type="GO" id="GO:0005737">
    <property type="term" value="C:cytoplasm"/>
    <property type="evidence" value="ECO:0007669"/>
    <property type="project" value="TreeGrafter"/>
</dbReference>
<accession>A0A5M6DMQ0</accession>
<dbReference type="Pfam" id="PF01266">
    <property type="entry name" value="DAO"/>
    <property type="match status" value="1"/>
</dbReference>
<evidence type="ECO:0000259" key="2">
    <source>
        <dbReference type="Pfam" id="PF01266"/>
    </source>
</evidence>
<dbReference type="SUPFAM" id="SSF51905">
    <property type="entry name" value="FAD/NAD(P)-binding domain"/>
    <property type="match status" value="1"/>
</dbReference>
<dbReference type="AlphaFoldDB" id="A0A5M6DMQ0"/>
<proteinExistence type="predicted"/>
<dbReference type="PANTHER" id="PTHR13847">
    <property type="entry name" value="SARCOSINE DEHYDROGENASE-RELATED"/>
    <property type="match status" value="1"/>
</dbReference>
<keyword evidence="4" id="KW-1185">Reference proteome</keyword>
<dbReference type="Gene3D" id="3.30.9.10">
    <property type="entry name" value="D-Amino Acid Oxidase, subunit A, domain 2"/>
    <property type="match status" value="1"/>
</dbReference>
<evidence type="ECO:0000313" key="3">
    <source>
        <dbReference type="EMBL" id="KAA5547420.1"/>
    </source>
</evidence>
<protein>
    <submittedName>
        <fullName evidence="3">FAD-dependent oxidoreductase</fullName>
    </submittedName>
</protein>
<keyword evidence="1" id="KW-0560">Oxidoreductase</keyword>
<sequence length="356" mass="40244">MIYDFILVGHGLAGSILAQTLVAHNFTVLVIDEPKANSASNVAAGLMNPLAGKRFAKSWLADVLVPFATNFYQALEQDRQIKLFHAKPILKLFSSVEEQNNWMGKSAGQPYGDFIKAVYTSLPSSKIIKQEQGGILIDKGGYVHVSLLLENLQQIRIEQKELVTDRFDFNYLTLTDSGVQYKEWQAQNIIFCEGFQAALNPYFSWLPFSLNKGEVLIIKTTEQLATEQVYNKGVYVVPQPDGAFKVGATYNWRTVDEMPTEAGKEELFNKIKDILKVPFTVVDHKAGIRPAVRDRRPLIGIHPKHERIKIFNGMGSKGVMMAPYLAHHFVQVLKGAEELLPEINILRYITLYREHY</sequence>
<dbReference type="PANTHER" id="PTHR13847:SF289">
    <property type="entry name" value="GLYCINE OXIDASE"/>
    <property type="match status" value="1"/>
</dbReference>
<feature type="domain" description="FAD dependent oxidoreductase" evidence="2">
    <location>
        <begin position="4"/>
        <end position="330"/>
    </location>
</feature>
<comment type="caution">
    <text evidence="3">The sequence shown here is derived from an EMBL/GenBank/DDBJ whole genome shotgun (WGS) entry which is preliminary data.</text>
</comment>
<dbReference type="SUPFAM" id="SSF54373">
    <property type="entry name" value="FAD-linked reductases, C-terminal domain"/>
    <property type="match status" value="1"/>
</dbReference>
<dbReference type="Gene3D" id="3.50.50.60">
    <property type="entry name" value="FAD/NAD(P)-binding domain"/>
    <property type="match status" value="1"/>
</dbReference>
<dbReference type="InterPro" id="IPR036188">
    <property type="entry name" value="FAD/NAD-bd_sf"/>
</dbReference>
<dbReference type="Proteomes" id="UP000323426">
    <property type="component" value="Unassembled WGS sequence"/>
</dbReference>
<dbReference type="GO" id="GO:0016491">
    <property type="term" value="F:oxidoreductase activity"/>
    <property type="evidence" value="ECO:0007669"/>
    <property type="project" value="UniProtKB-KW"/>
</dbReference>
<evidence type="ECO:0000256" key="1">
    <source>
        <dbReference type="ARBA" id="ARBA00023002"/>
    </source>
</evidence>